<dbReference type="PROSITE" id="PS50302">
    <property type="entry name" value="PUM"/>
    <property type="match status" value="4"/>
</dbReference>
<dbReference type="InterPro" id="IPR033133">
    <property type="entry name" value="PUM-HD"/>
</dbReference>
<proteinExistence type="predicted"/>
<feature type="region of interest" description="Disordered" evidence="3">
    <location>
        <begin position="41"/>
        <end position="106"/>
    </location>
</feature>
<feature type="repeat" description="Pumilio" evidence="2">
    <location>
        <begin position="460"/>
        <end position="496"/>
    </location>
</feature>
<feature type="compositionally biased region" description="Polar residues" evidence="3">
    <location>
        <begin position="95"/>
        <end position="106"/>
    </location>
</feature>
<dbReference type="PROSITE" id="PS50303">
    <property type="entry name" value="PUM_HD"/>
    <property type="match status" value="1"/>
</dbReference>
<dbReference type="InterPro" id="IPR011989">
    <property type="entry name" value="ARM-like"/>
</dbReference>
<dbReference type="EMBL" id="JAACJJ010000056">
    <property type="protein sequence ID" value="KAF5312346.1"/>
    <property type="molecule type" value="Genomic_DNA"/>
</dbReference>
<sequence length="750" mass="82832">MGRSQKMSSPTLYKIRKVPRSLLNPYHNHLPMDANNYLNLHDTANAHQPPPRSRQSSGLLGSIWAPQPQPGDTTWPRALDSFSREAEQFARPDASRSSTGSTPMQPTVVTREDVFGSPQPQPQVHPAPKVAREVGAIGDGRKKNSPEFGDTHVEQLLRTLNLNSPAPFAHYKPSPLAVSVETSPSSPDFSPASASSALLTPTDLSPTGRSFDIKLHSPYEHAHSAAHSYLTQSSLIFDSHGNGGNVSPVKNQDGSASTFVASRPPLVQLNQHRHHGHHAPQGLNFFEPFAETALPGQANSQNQNIYSPPLSELSQSLHSSPPPPRRVDVRLPQMDWRLNQQLQGQQQHHQLYHQQHSPITPDWRLAPHDKASADYAFNLAPEEPLKSSFTYQHSPSSNSQSFQSSHEPINFLSLLHPSSSPPYHVFVARIIKSSDQQASIFLQQKLKVADLEERAKIVDAICARGFEMMAHRFGNWAVQRCLEAASTVEERRKIVSCMRGRIVDLATNCYGCHVLQKALDCEEDIRLLIVSELLLGDPAQTLVNKHASHVWSKIMELSWTPPAPPIFTYVNKSLKGKWASLACHETGSLVVQHAFENLESDTKDGIVDELLGQGFAVFSEVAKSQWGSYCIQHILEHGSEKHKCMTLDHLLDGLLEFATSEQGAKSVTKALKEGGLETLDRVVRRMCEPAKGARRAMIVDLALSVTGSQLIASVLPSADKDQRALLYECIRGHIVTLRGCKTGSKVIWLL</sequence>
<name>A0A8H5AX58_9AGAR</name>
<dbReference type="AlphaFoldDB" id="A0A8H5AX58"/>
<dbReference type="InterPro" id="IPR016024">
    <property type="entry name" value="ARM-type_fold"/>
</dbReference>
<dbReference type="PANTHER" id="PTHR12537:SF48">
    <property type="entry name" value="MEIOTIC COILED-COIL PROTEIN 2"/>
    <property type="match status" value="1"/>
</dbReference>
<feature type="compositionally biased region" description="Basic and acidic residues" evidence="3">
    <location>
        <begin position="82"/>
        <end position="94"/>
    </location>
</feature>
<dbReference type="GO" id="GO:0003730">
    <property type="term" value="F:mRNA 3'-UTR binding"/>
    <property type="evidence" value="ECO:0007669"/>
    <property type="project" value="TreeGrafter"/>
</dbReference>
<dbReference type="Gene3D" id="1.25.10.10">
    <property type="entry name" value="Leucine-rich Repeat Variant"/>
    <property type="match status" value="1"/>
</dbReference>
<dbReference type="OrthoDB" id="668540at2759"/>
<feature type="repeat" description="Pumilio" evidence="2">
    <location>
        <begin position="497"/>
        <end position="536"/>
    </location>
</feature>
<evidence type="ECO:0000259" key="4">
    <source>
        <dbReference type="PROSITE" id="PS50303"/>
    </source>
</evidence>
<evidence type="ECO:0000256" key="3">
    <source>
        <dbReference type="SAM" id="MobiDB-lite"/>
    </source>
</evidence>
<evidence type="ECO:0000313" key="5">
    <source>
        <dbReference type="EMBL" id="KAF5312346.1"/>
    </source>
</evidence>
<organism evidence="5 6">
    <name type="scientific">Psilocybe cf. subviscida</name>
    <dbReference type="NCBI Taxonomy" id="2480587"/>
    <lineage>
        <taxon>Eukaryota</taxon>
        <taxon>Fungi</taxon>
        <taxon>Dikarya</taxon>
        <taxon>Basidiomycota</taxon>
        <taxon>Agaricomycotina</taxon>
        <taxon>Agaricomycetes</taxon>
        <taxon>Agaricomycetidae</taxon>
        <taxon>Agaricales</taxon>
        <taxon>Agaricineae</taxon>
        <taxon>Strophariaceae</taxon>
        <taxon>Psilocybe</taxon>
    </lineage>
</organism>
<dbReference type="GO" id="GO:0010608">
    <property type="term" value="P:post-transcriptional regulation of gene expression"/>
    <property type="evidence" value="ECO:0007669"/>
    <property type="project" value="TreeGrafter"/>
</dbReference>
<feature type="repeat" description="Pumilio" evidence="2">
    <location>
        <begin position="573"/>
        <end position="608"/>
    </location>
</feature>
<evidence type="ECO:0000313" key="6">
    <source>
        <dbReference type="Proteomes" id="UP000567179"/>
    </source>
</evidence>
<feature type="region of interest" description="Disordered" evidence="3">
    <location>
        <begin position="177"/>
        <end position="197"/>
    </location>
</feature>
<dbReference type="InterPro" id="IPR001313">
    <property type="entry name" value="Pumilio_RNA-bd_rpt"/>
</dbReference>
<feature type="compositionally biased region" description="Low complexity" evidence="3">
    <location>
        <begin position="182"/>
        <end position="197"/>
    </location>
</feature>
<accession>A0A8H5AX58</accession>
<dbReference type="Proteomes" id="UP000567179">
    <property type="component" value="Unassembled WGS sequence"/>
</dbReference>
<keyword evidence="6" id="KW-1185">Reference proteome</keyword>
<dbReference type="SMART" id="SM00025">
    <property type="entry name" value="Pumilio"/>
    <property type="match status" value="6"/>
</dbReference>
<dbReference type="SUPFAM" id="SSF48371">
    <property type="entry name" value="ARM repeat"/>
    <property type="match status" value="1"/>
</dbReference>
<keyword evidence="1" id="KW-0677">Repeat</keyword>
<evidence type="ECO:0000256" key="2">
    <source>
        <dbReference type="PROSITE-ProRule" id="PRU00317"/>
    </source>
</evidence>
<dbReference type="Pfam" id="PF00806">
    <property type="entry name" value="PUF"/>
    <property type="match status" value="5"/>
</dbReference>
<comment type="caution">
    <text evidence="5">The sequence shown here is derived from an EMBL/GenBank/DDBJ whole genome shotgun (WGS) entry which is preliminary data.</text>
</comment>
<feature type="repeat" description="Pumilio" evidence="2">
    <location>
        <begin position="609"/>
        <end position="652"/>
    </location>
</feature>
<reference evidence="5 6" key="1">
    <citation type="journal article" date="2020" name="ISME J.">
        <title>Uncovering the hidden diversity of litter-decomposition mechanisms in mushroom-forming fungi.</title>
        <authorList>
            <person name="Floudas D."/>
            <person name="Bentzer J."/>
            <person name="Ahren D."/>
            <person name="Johansson T."/>
            <person name="Persson P."/>
            <person name="Tunlid A."/>
        </authorList>
    </citation>
    <scope>NUCLEOTIDE SEQUENCE [LARGE SCALE GENOMIC DNA]</scope>
    <source>
        <strain evidence="5 6">CBS 101986</strain>
    </source>
</reference>
<dbReference type="GO" id="GO:0005737">
    <property type="term" value="C:cytoplasm"/>
    <property type="evidence" value="ECO:0007669"/>
    <property type="project" value="TreeGrafter"/>
</dbReference>
<feature type="compositionally biased region" description="Low complexity" evidence="3">
    <location>
        <begin position="307"/>
        <end position="319"/>
    </location>
</feature>
<evidence type="ECO:0000256" key="1">
    <source>
        <dbReference type="ARBA" id="ARBA00022737"/>
    </source>
</evidence>
<feature type="region of interest" description="Disordered" evidence="3">
    <location>
        <begin position="299"/>
        <end position="324"/>
    </location>
</feature>
<feature type="domain" description="PUM-HD" evidence="4">
    <location>
        <begin position="394"/>
        <end position="750"/>
    </location>
</feature>
<protein>
    <recommendedName>
        <fullName evidence="4">PUM-HD domain-containing protein</fullName>
    </recommendedName>
</protein>
<gene>
    <name evidence="5" type="ORF">D9619_002511</name>
</gene>
<dbReference type="PANTHER" id="PTHR12537">
    <property type="entry name" value="RNA BINDING PROTEIN PUMILIO-RELATED"/>
    <property type="match status" value="1"/>
</dbReference>